<evidence type="ECO:0000313" key="1">
    <source>
        <dbReference type="EMBL" id="GMN47330.1"/>
    </source>
</evidence>
<dbReference type="Proteomes" id="UP001187192">
    <property type="component" value="Unassembled WGS sequence"/>
</dbReference>
<keyword evidence="2" id="KW-1185">Reference proteome</keyword>
<sequence>MRTTRALSCPISRPRIKARVCIQTRQSRVEHKASVSPHSTVPDPLWHAYRVRMSSLPHPTRSHHLDRTTGPSS</sequence>
<protein>
    <submittedName>
        <fullName evidence="1">Uncharacterized protein</fullName>
    </submittedName>
</protein>
<gene>
    <name evidence="1" type="ORF">TIFTF001_016524</name>
</gene>
<name>A0AA88A7U8_FICCA</name>
<evidence type="ECO:0000313" key="2">
    <source>
        <dbReference type="Proteomes" id="UP001187192"/>
    </source>
</evidence>
<accession>A0AA88A7U8</accession>
<proteinExistence type="predicted"/>
<organism evidence="1 2">
    <name type="scientific">Ficus carica</name>
    <name type="common">Common fig</name>
    <dbReference type="NCBI Taxonomy" id="3494"/>
    <lineage>
        <taxon>Eukaryota</taxon>
        <taxon>Viridiplantae</taxon>
        <taxon>Streptophyta</taxon>
        <taxon>Embryophyta</taxon>
        <taxon>Tracheophyta</taxon>
        <taxon>Spermatophyta</taxon>
        <taxon>Magnoliopsida</taxon>
        <taxon>eudicotyledons</taxon>
        <taxon>Gunneridae</taxon>
        <taxon>Pentapetalae</taxon>
        <taxon>rosids</taxon>
        <taxon>fabids</taxon>
        <taxon>Rosales</taxon>
        <taxon>Moraceae</taxon>
        <taxon>Ficeae</taxon>
        <taxon>Ficus</taxon>
    </lineage>
</organism>
<dbReference type="EMBL" id="BTGU01000025">
    <property type="protein sequence ID" value="GMN47330.1"/>
    <property type="molecule type" value="Genomic_DNA"/>
</dbReference>
<dbReference type="AlphaFoldDB" id="A0AA88A7U8"/>
<comment type="caution">
    <text evidence="1">The sequence shown here is derived from an EMBL/GenBank/DDBJ whole genome shotgun (WGS) entry which is preliminary data.</text>
</comment>
<reference evidence="1" key="1">
    <citation type="submission" date="2023-07" db="EMBL/GenBank/DDBJ databases">
        <title>draft genome sequence of fig (Ficus carica).</title>
        <authorList>
            <person name="Takahashi T."/>
            <person name="Nishimura K."/>
        </authorList>
    </citation>
    <scope>NUCLEOTIDE SEQUENCE</scope>
</reference>